<feature type="non-terminal residue" evidence="1">
    <location>
        <position position="1"/>
    </location>
</feature>
<name>A0A2T9YP70_9FUNG</name>
<dbReference type="EMBL" id="MBFT01000273">
    <property type="protein sequence ID" value="PVU94126.1"/>
    <property type="molecule type" value="Genomic_DNA"/>
</dbReference>
<organism evidence="1 2">
    <name type="scientific">Furculomyces boomerangus</name>
    <dbReference type="NCBI Taxonomy" id="61424"/>
    <lineage>
        <taxon>Eukaryota</taxon>
        <taxon>Fungi</taxon>
        <taxon>Fungi incertae sedis</taxon>
        <taxon>Zoopagomycota</taxon>
        <taxon>Kickxellomycotina</taxon>
        <taxon>Harpellomycetes</taxon>
        <taxon>Harpellales</taxon>
        <taxon>Harpellaceae</taxon>
        <taxon>Furculomyces</taxon>
    </lineage>
</organism>
<dbReference type="Proteomes" id="UP000245699">
    <property type="component" value="Unassembled WGS sequence"/>
</dbReference>
<protein>
    <recommendedName>
        <fullName evidence="3">HAT C-terminal dimerisation domain-containing protein</fullName>
    </recommendedName>
</protein>
<accession>A0A2T9YP70</accession>
<proteinExistence type="predicted"/>
<evidence type="ECO:0008006" key="3">
    <source>
        <dbReference type="Google" id="ProtNLM"/>
    </source>
</evidence>
<keyword evidence="2" id="KW-1185">Reference proteome</keyword>
<comment type="caution">
    <text evidence="1">The sequence shown here is derived from an EMBL/GenBank/DDBJ whole genome shotgun (WGS) entry which is preliminary data.</text>
</comment>
<evidence type="ECO:0000313" key="2">
    <source>
        <dbReference type="Proteomes" id="UP000245699"/>
    </source>
</evidence>
<reference evidence="1 2" key="1">
    <citation type="journal article" date="2018" name="MBio">
        <title>Comparative Genomics Reveals the Core Gene Toolbox for the Fungus-Insect Symbiosis.</title>
        <authorList>
            <person name="Wang Y."/>
            <person name="Stata M."/>
            <person name="Wang W."/>
            <person name="Stajich J.E."/>
            <person name="White M.M."/>
            <person name="Moncalvo J.M."/>
        </authorList>
    </citation>
    <scope>NUCLEOTIDE SEQUENCE [LARGE SCALE GENOMIC DNA]</scope>
    <source>
        <strain evidence="1 2">AUS-77-4</strain>
    </source>
</reference>
<evidence type="ECO:0000313" key="1">
    <source>
        <dbReference type="EMBL" id="PVU94126.1"/>
    </source>
</evidence>
<gene>
    <name evidence="1" type="ORF">BB559_003099</name>
</gene>
<dbReference type="OrthoDB" id="8124016at2759"/>
<sequence>AIQNFVYTQPEKTINSDSLNEELRILEGYAENKSKNLELLYQALLTIKTIPVDCEREFSVSGSFCTRIRSHLSLKTLSSLPASNLESSDWVDQEYWFFFVWKNLYPNLKRDQQNMRFYFLESIAKSLIFPHAIRRKPIGIQKSIFTTVVDTIVSCNNPEYTQTTSQTHFELAKR</sequence>
<dbReference type="AlphaFoldDB" id="A0A2T9YP70"/>